<accession>A0A6G1BXM7</accession>
<protein>
    <submittedName>
        <fullName evidence="1">Uncharacterized protein</fullName>
    </submittedName>
</protein>
<sequence>MAVQEVAMFVPAVISEACTEQFVKRGDAAMGILSPVGKASKGFLSDLAAGALIAGPAINTKAKSISKKTILLEISMHHYRKYLE</sequence>
<evidence type="ECO:0000313" key="2">
    <source>
        <dbReference type="Proteomes" id="UP000479710"/>
    </source>
</evidence>
<evidence type="ECO:0000313" key="1">
    <source>
        <dbReference type="EMBL" id="KAF0892656.1"/>
    </source>
</evidence>
<comment type="caution">
    <text evidence="1">The sequence shown here is derived from an EMBL/GenBank/DDBJ whole genome shotgun (WGS) entry which is preliminary data.</text>
</comment>
<dbReference type="EMBL" id="SPHZ02000011">
    <property type="protein sequence ID" value="KAF0892656.1"/>
    <property type="molecule type" value="Genomic_DNA"/>
</dbReference>
<organism evidence="1 2">
    <name type="scientific">Oryza meyeriana var. granulata</name>
    <dbReference type="NCBI Taxonomy" id="110450"/>
    <lineage>
        <taxon>Eukaryota</taxon>
        <taxon>Viridiplantae</taxon>
        <taxon>Streptophyta</taxon>
        <taxon>Embryophyta</taxon>
        <taxon>Tracheophyta</taxon>
        <taxon>Spermatophyta</taxon>
        <taxon>Magnoliopsida</taxon>
        <taxon>Liliopsida</taxon>
        <taxon>Poales</taxon>
        <taxon>Poaceae</taxon>
        <taxon>BOP clade</taxon>
        <taxon>Oryzoideae</taxon>
        <taxon>Oryzeae</taxon>
        <taxon>Oryzinae</taxon>
        <taxon>Oryza</taxon>
        <taxon>Oryza meyeriana</taxon>
    </lineage>
</organism>
<keyword evidence="2" id="KW-1185">Reference proteome</keyword>
<dbReference type="AlphaFoldDB" id="A0A6G1BXM7"/>
<name>A0A6G1BXM7_9ORYZ</name>
<gene>
    <name evidence="1" type="ORF">E2562_017636</name>
</gene>
<proteinExistence type="predicted"/>
<dbReference type="Proteomes" id="UP000479710">
    <property type="component" value="Unassembled WGS sequence"/>
</dbReference>
<reference evidence="1 2" key="1">
    <citation type="submission" date="2019-11" db="EMBL/GenBank/DDBJ databases">
        <title>Whole genome sequence of Oryza granulata.</title>
        <authorList>
            <person name="Li W."/>
        </authorList>
    </citation>
    <scope>NUCLEOTIDE SEQUENCE [LARGE SCALE GENOMIC DNA]</scope>
    <source>
        <strain evidence="2">cv. Menghai</strain>
        <tissue evidence="1">Leaf</tissue>
    </source>
</reference>